<dbReference type="AlphaFoldDB" id="X1UV98"/>
<proteinExistence type="predicted"/>
<evidence type="ECO:0000313" key="1">
    <source>
        <dbReference type="EMBL" id="GAJ21423.1"/>
    </source>
</evidence>
<organism evidence="1">
    <name type="scientific">marine sediment metagenome</name>
    <dbReference type="NCBI Taxonomy" id="412755"/>
    <lineage>
        <taxon>unclassified sequences</taxon>
        <taxon>metagenomes</taxon>
        <taxon>ecological metagenomes</taxon>
    </lineage>
</organism>
<comment type="caution">
    <text evidence="1">The sequence shown here is derived from an EMBL/GenBank/DDBJ whole genome shotgun (WGS) entry which is preliminary data.</text>
</comment>
<feature type="non-terminal residue" evidence="1">
    <location>
        <position position="72"/>
    </location>
</feature>
<gene>
    <name evidence="1" type="ORF">S12H4_61585</name>
</gene>
<protein>
    <submittedName>
        <fullName evidence="1">Uncharacterized protein</fullName>
    </submittedName>
</protein>
<reference evidence="1" key="1">
    <citation type="journal article" date="2014" name="Front. Microbiol.">
        <title>High frequency of phylogenetically diverse reductive dehalogenase-homologous genes in deep subseafloor sedimentary metagenomes.</title>
        <authorList>
            <person name="Kawai M."/>
            <person name="Futagami T."/>
            <person name="Toyoda A."/>
            <person name="Takaki Y."/>
            <person name="Nishi S."/>
            <person name="Hori S."/>
            <person name="Arai W."/>
            <person name="Tsubouchi T."/>
            <person name="Morono Y."/>
            <person name="Uchiyama I."/>
            <person name="Ito T."/>
            <person name="Fujiyama A."/>
            <person name="Inagaki F."/>
            <person name="Takami H."/>
        </authorList>
    </citation>
    <scope>NUCLEOTIDE SEQUENCE</scope>
    <source>
        <strain evidence="1">Expedition CK06-06</strain>
    </source>
</reference>
<accession>X1UV98</accession>
<sequence>MNLERRNSIKVALCLFGLVGGKEGKDGKGGNIDYMIAYEHYKRHVLDKNDVDVFIHSWSIEFQKELEEIYKP</sequence>
<name>X1UV98_9ZZZZ</name>
<dbReference type="EMBL" id="BARW01040934">
    <property type="protein sequence ID" value="GAJ21423.1"/>
    <property type="molecule type" value="Genomic_DNA"/>
</dbReference>